<keyword evidence="1" id="KW-1133">Transmembrane helix</keyword>
<organism evidence="2 3">
    <name type="scientific">Mycobacterium ulcerans (strain Agy99)</name>
    <dbReference type="NCBI Taxonomy" id="362242"/>
    <lineage>
        <taxon>Bacteria</taxon>
        <taxon>Bacillati</taxon>
        <taxon>Actinomycetota</taxon>
        <taxon>Actinomycetes</taxon>
        <taxon>Mycobacteriales</taxon>
        <taxon>Mycobacteriaceae</taxon>
        <taxon>Mycobacterium</taxon>
        <taxon>Mycobacterium ulcerans group</taxon>
    </lineage>
</organism>
<dbReference type="KEGG" id="mul:MUL_1144"/>
<dbReference type="AlphaFoldDB" id="A0PN05"/>
<feature type="transmembrane region" description="Helical" evidence="1">
    <location>
        <begin position="6"/>
        <end position="30"/>
    </location>
</feature>
<feature type="transmembrane region" description="Helical" evidence="1">
    <location>
        <begin position="93"/>
        <end position="115"/>
    </location>
</feature>
<sequence>MCAWRVTIVATVLAACSGFLLAILWMDLIVDSQVVFRRNSPDRLPESVLESILSYYRRATTTSRPMGHLIALVMLILLGTLGFRAALGHDPGWLLVLSAALAGGPIVLALTRTLPNAVRLGRRSGPPSAQARVARSILRDHLFCFGCMLAFLILWVVNDMS</sequence>
<evidence type="ECO:0000313" key="2">
    <source>
        <dbReference type="EMBL" id="ABL03724.1"/>
    </source>
</evidence>
<feature type="transmembrane region" description="Helical" evidence="1">
    <location>
        <begin position="136"/>
        <end position="157"/>
    </location>
</feature>
<dbReference type="eggNOG" id="ENOG5031JSH">
    <property type="taxonomic scope" value="Bacteria"/>
</dbReference>
<accession>A0PN05</accession>
<dbReference type="EMBL" id="CP000325">
    <property type="protein sequence ID" value="ABL03724.1"/>
    <property type="molecule type" value="Genomic_DNA"/>
</dbReference>
<evidence type="ECO:0000313" key="3">
    <source>
        <dbReference type="Proteomes" id="UP000000765"/>
    </source>
</evidence>
<feature type="transmembrane region" description="Helical" evidence="1">
    <location>
        <begin position="66"/>
        <end position="87"/>
    </location>
</feature>
<evidence type="ECO:0000256" key="1">
    <source>
        <dbReference type="SAM" id="Phobius"/>
    </source>
</evidence>
<name>A0PN05_MYCUA</name>
<keyword evidence="1" id="KW-0472">Membrane</keyword>
<dbReference type="HOGENOM" id="CLU_1641877_0_0_11"/>
<dbReference type="Proteomes" id="UP000000765">
    <property type="component" value="Chromosome"/>
</dbReference>
<reference evidence="2 3" key="1">
    <citation type="journal article" date="2007" name="Genome Res.">
        <title>Reductive evolution and niche adaptation inferred from the genome of Mycobacterium ulcerans, the causative agent of Buruli ulcer.</title>
        <authorList>
            <person name="Stinear T.P."/>
            <person name="Seemann T."/>
            <person name="Pidot S."/>
            <person name="Frigui W."/>
            <person name="Reysset G."/>
            <person name="Garnier T."/>
            <person name="Meurice G."/>
            <person name="Simon D."/>
            <person name="Bouchier C."/>
            <person name="Ma L."/>
            <person name="Tichit M."/>
            <person name="Porter J.L."/>
            <person name="Ryan J."/>
            <person name="Johnson P.D."/>
            <person name="Davies J.K."/>
            <person name="Jenkin G.A."/>
            <person name="Small P.L."/>
            <person name="Jones L.M."/>
            <person name="Tekaia F."/>
            <person name="Laval F."/>
            <person name="Daffe M."/>
            <person name="Parkhill J."/>
            <person name="Cole S.T."/>
        </authorList>
    </citation>
    <scope>NUCLEOTIDE SEQUENCE [LARGE SCALE GENOMIC DNA]</scope>
    <source>
        <strain evidence="2 3">Agy99</strain>
    </source>
</reference>
<protein>
    <submittedName>
        <fullName evidence="2">Conserved hypothetical membrane protein</fullName>
    </submittedName>
</protein>
<dbReference type="PROSITE" id="PS51257">
    <property type="entry name" value="PROKAR_LIPOPROTEIN"/>
    <property type="match status" value="1"/>
</dbReference>
<proteinExistence type="predicted"/>
<gene>
    <name evidence="2" type="ordered locus">MUL_1144</name>
</gene>
<keyword evidence="1" id="KW-0812">Transmembrane</keyword>